<sequence>MVPFVSRLLREELGGAALARAHSPRDVALLVASRFVRMVGFGAVAPLLVLHLDALGFSHRDAGLFLTLTLLGDVGLSLCISWVADSAGRRRVLALGSLLMACSGFAFYLSRTYLVLLLAATFGVISPSGNEVGPFSSVEVGILSQLVQPEDRVFVLMHYQVLGFVGLALGSVASGSLVTALERGNSTLESYRFVFGCYGAIALVKVVLSLAMSPFAELDHPSFPDRRDAVLEDDSDDETLVGTTPTEQSPLLAVPDRPLAGRTASTTPHVVDPSTKIDVPSPTASSLPLVRLLIVVALFSVDSFASSLTPASYVSLYFKSIYHASISLISTVLAGSALGAVFTSLLAGALSKRVGLVLTMVTTHIPAQVLTAAMAYAPTLPSVVGLYIARTCISSMDSSIRGALLSAMVNKSSRTRLLGGAFPFPPNFIDVELTLLPPRSQVVDVCRTLAAAPGPFVTGRLISIGKFKWVFVISGAIKVVCASLLLSHVCAADGGER</sequence>
<gene>
    <name evidence="7" type="ORF">DMC30DRAFT_307416</name>
</gene>
<dbReference type="Pfam" id="PF07690">
    <property type="entry name" value="MFS_1"/>
    <property type="match status" value="1"/>
</dbReference>
<evidence type="ECO:0000256" key="2">
    <source>
        <dbReference type="ARBA" id="ARBA00022692"/>
    </source>
</evidence>
<evidence type="ECO:0000256" key="4">
    <source>
        <dbReference type="ARBA" id="ARBA00023136"/>
    </source>
</evidence>
<evidence type="ECO:0000256" key="3">
    <source>
        <dbReference type="ARBA" id="ARBA00022989"/>
    </source>
</evidence>
<dbReference type="PROSITE" id="PS00216">
    <property type="entry name" value="SUGAR_TRANSPORT_1"/>
    <property type="match status" value="1"/>
</dbReference>
<feature type="transmembrane region" description="Helical" evidence="5">
    <location>
        <begin position="369"/>
        <end position="389"/>
    </location>
</feature>
<comment type="caution">
    <text evidence="7">The sequence shown here is derived from an EMBL/GenBank/DDBJ whole genome shotgun (WGS) entry which is preliminary data.</text>
</comment>
<organism evidence="7 8">
    <name type="scientific">Rhodotorula diobovata</name>
    <dbReference type="NCBI Taxonomy" id="5288"/>
    <lineage>
        <taxon>Eukaryota</taxon>
        <taxon>Fungi</taxon>
        <taxon>Dikarya</taxon>
        <taxon>Basidiomycota</taxon>
        <taxon>Pucciniomycotina</taxon>
        <taxon>Microbotryomycetes</taxon>
        <taxon>Sporidiobolales</taxon>
        <taxon>Sporidiobolaceae</taxon>
        <taxon>Rhodotorula</taxon>
    </lineage>
</organism>
<name>A0A5C5FRS2_9BASI</name>
<proteinExistence type="predicted"/>
<keyword evidence="3 5" id="KW-1133">Transmembrane helix</keyword>
<comment type="subcellular location">
    <subcellularLocation>
        <location evidence="1">Membrane</location>
        <topology evidence="1">Multi-pass membrane protein</topology>
    </subcellularLocation>
</comment>
<feature type="transmembrane region" description="Helical" evidence="5">
    <location>
        <begin position="326"/>
        <end position="349"/>
    </location>
</feature>
<dbReference type="PANTHER" id="PTHR23520">
    <property type="entry name" value="TRANSPORTER, PUTATIVE (AFU_ORTHOLOGUE AFUA_3G04000)-RELATED"/>
    <property type="match status" value="1"/>
</dbReference>
<evidence type="ECO:0000313" key="8">
    <source>
        <dbReference type="Proteomes" id="UP000311382"/>
    </source>
</evidence>
<feature type="transmembrane region" description="Helical" evidence="5">
    <location>
        <begin position="193"/>
        <end position="216"/>
    </location>
</feature>
<dbReference type="STRING" id="5288.A0A5C5FRS2"/>
<feature type="transmembrane region" description="Helical" evidence="5">
    <location>
        <begin position="289"/>
        <end position="314"/>
    </location>
</feature>
<dbReference type="InterPro" id="IPR005829">
    <property type="entry name" value="Sugar_transporter_CS"/>
</dbReference>
<dbReference type="PANTHER" id="PTHR23520:SF5">
    <property type="entry name" value="TRANSPORTER, PUTATIVE (AFU_ORTHOLOGUE AFUA_3G04000)-RELATED"/>
    <property type="match status" value="1"/>
</dbReference>
<feature type="transmembrane region" description="Helical" evidence="5">
    <location>
        <begin position="159"/>
        <end position="181"/>
    </location>
</feature>
<feature type="transmembrane region" description="Helical" evidence="5">
    <location>
        <begin position="27"/>
        <end position="50"/>
    </location>
</feature>
<evidence type="ECO:0000256" key="5">
    <source>
        <dbReference type="SAM" id="Phobius"/>
    </source>
</evidence>
<dbReference type="OrthoDB" id="10027823at2759"/>
<reference evidence="7 8" key="1">
    <citation type="submission" date="2019-03" db="EMBL/GenBank/DDBJ databases">
        <title>Rhodosporidium diobovatum UCD-FST 08-225 genome sequencing, assembly, and annotation.</title>
        <authorList>
            <person name="Fakankun I.U."/>
            <person name="Fristensky B."/>
            <person name="Levin D.B."/>
        </authorList>
    </citation>
    <scope>NUCLEOTIDE SEQUENCE [LARGE SCALE GENOMIC DNA]</scope>
    <source>
        <strain evidence="7 8">UCD-FST 08-225</strain>
    </source>
</reference>
<feature type="domain" description="Major facilitator superfamily (MFS) profile" evidence="6">
    <location>
        <begin position="26"/>
        <end position="497"/>
    </location>
</feature>
<feature type="transmembrane region" description="Helical" evidence="5">
    <location>
        <begin position="105"/>
        <end position="125"/>
    </location>
</feature>
<dbReference type="Gene3D" id="1.20.1250.20">
    <property type="entry name" value="MFS general substrate transporter like domains"/>
    <property type="match status" value="2"/>
</dbReference>
<dbReference type="PROSITE" id="PS50850">
    <property type="entry name" value="MFS"/>
    <property type="match status" value="1"/>
</dbReference>
<dbReference type="InterPro" id="IPR020846">
    <property type="entry name" value="MFS_dom"/>
</dbReference>
<dbReference type="GO" id="GO:0022857">
    <property type="term" value="F:transmembrane transporter activity"/>
    <property type="evidence" value="ECO:0007669"/>
    <property type="project" value="InterPro"/>
</dbReference>
<evidence type="ECO:0000256" key="1">
    <source>
        <dbReference type="ARBA" id="ARBA00004141"/>
    </source>
</evidence>
<protein>
    <submittedName>
        <fullName evidence="7">Major facilitator superfamily domain-containing protein</fullName>
    </submittedName>
</protein>
<feature type="transmembrane region" description="Helical" evidence="5">
    <location>
        <begin position="62"/>
        <end position="84"/>
    </location>
</feature>
<keyword evidence="8" id="KW-1185">Reference proteome</keyword>
<evidence type="ECO:0000259" key="6">
    <source>
        <dbReference type="PROSITE" id="PS50850"/>
    </source>
</evidence>
<dbReference type="GO" id="GO:0016020">
    <property type="term" value="C:membrane"/>
    <property type="evidence" value="ECO:0007669"/>
    <property type="project" value="UniProtKB-SubCell"/>
</dbReference>
<accession>A0A5C5FRS2</accession>
<evidence type="ECO:0000313" key="7">
    <source>
        <dbReference type="EMBL" id="TNY19365.1"/>
    </source>
</evidence>
<dbReference type="InterPro" id="IPR011701">
    <property type="entry name" value="MFS"/>
</dbReference>
<keyword evidence="4 5" id="KW-0472">Membrane</keyword>
<dbReference type="SUPFAM" id="SSF103473">
    <property type="entry name" value="MFS general substrate transporter"/>
    <property type="match status" value="1"/>
</dbReference>
<dbReference type="EMBL" id="SOZI01000098">
    <property type="protein sequence ID" value="TNY19365.1"/>
    <property type="molecule type" value="Genomic_DNA"/>
</dbReference>
<keyword evidence="2 5" id="KW-0812">Transmembrane</keyword>
<dbReference type="Proteomes" id="UP000311382">
    <property type="component" value="Unassembled WGS sequence"/>
</dbReference>
<dbReference type="InterPro" id="IPR036259">
    <property type="entry name" value="MFS_trans_sf"/>
</dbReference>
<feature type="transmembrane region" description="Helical" evidence="5">
    <location>
        <begin position="469"/>
        <end position="489"/>
    </location>
</feature>
<dbReference type="AlphaFoldDB" id="A0A5C5FRS2"/>